<sequence length="315" mass="34020">MIPTGDTPTWSLHSAVFSSSNTTALPTWTVRQTTEPRGTASLPGYPHPTTFVEGYPPPIVEIFLGQNLELRGPYEDRHPCLRQQHGQGSLVSRHAPMAHQPIATARLKSVAEVERQQLDLCSPSRVLLGQPMGVATAPIVRSLVTGVACIPPTSRPERPNPQQAWTRQRPGYAYLNPAPFQLPTGAVLGYPSTRYPFTAGPASSFGGAFVQGAALHSAAVLAPLARAPGATLSVPVFGRQARRPNFLLLQLLWTVKVKSDLQQNRRLLLPPQLLGHHQGRDRRQHDTSMTSSGGNRGTTFLDAVNTPVGDALQAP</sequence>
<name>A0AC60Q7F1_IXOPE</name>
<evidence type="ECO:0000313" key="1">
    <source>
        <dbReference type="EMBL" id="KAG0429826.1"/>
    </source>
</evidence>
<comment type="caution">
    <text evidence="1">The sequence shown here is derived from an EMBL/GenBank/DDBJ whole genome shotgun (WGS) entry which is preliminary data.</text>
</comment>
<keyword evidence="2" id="KW-1185">Reference proteome</keyword>
<reference evidence="1 2" key="1">
    <citation type="journal article" date="2020" name="Cell">
        <title>Large-Scale Comparative Analyses of Tick Genomes Elucidate Their Genetic Diversity and Vector Capacities.</title>
        <authorList>
            <consortium name="Tick Genome and Microbiome Consortium (TIGMIC)"/>
            <person name="Jia N."/>
            <person name="Wang J."/>
            <person name="Shi W."/>
            <person name="Du L."/>
            <person name="Sun Y."/>
            <person name="Zhan W."/>
            <person name="Jiang J.F."/>
            <person name="Wang Q."/>
            <person name="Zhang B."/>
            <person name="Ji P."/>
            <person name="Bell-Sakyi L."/>
            <person name="Cui X.M."/>
            <person name="Yuan T.T."/>
            <person name="Jiang B.G."/>
            <person name="Yang W.F."/>
            <person name="Lam T.T."/>
            <person name="Chang Q.C."/>
            <person name="Ding S.J."/>
            <person name="Wang X.J."/>
            <person name="Zhu J.G."/>
            <person name="Ruan X.D."/>
            <person name="Zhao L."/>
            <person name="Wei J.T."/>
            <person name="Ye R.Z."/>
            <person name="Que T.C."/>
            <person name="Du C.H."/>
            <person name="Zhou Y.H."/>
            <person name="Cheng J.X."/>
            <person name="Dai P.F."/>
            <person name="Guo W.B."/>
            <person name="Han X.H."/>
            <person name="Huang E.J."/>
            <person name="Li L.F."/>
            <person name="Wei W."/>
            <person name="Gao Y.C."/>
            <person name="Liu J.Z."/>
            <person name="Shao H.Z."/>
            <person name="Wang X."/>
            <person name="Wang C.C."/>
            <person name="Yang T.C."/>
            <person name="Huo Q.B."/>
            <person name="Li W."/>
            <person name="Chen H.Y."/>
            <person name="Chen S.E."/>
            <person name="Zhou L.G."/>
            <person name="Ni X.B."/>
            <person name="Tian J.H."/>
            <person name="Sheng Y."/>
            <person name="Liu T."/>
            <person name="Pan Y.S."/>
            <person name="Xia L.Y."/>
            <person name="Li J."/>
            <person name="Zhao F."/>
            <person name="Cao W.C."/>
        </authorList>
    </citation>
    <scope>NUCLEOTIDE SEQUENCE [LARGE SCALE GENOMIC DNA]</scope>
    <source>
        <strain evidence="1">Iper-2018</strain>
    </source>
</reference>
<organism evidence="1 2">
    <name type="scientific">Ixodes persulcatus</name>
    <name type="common">Taiga tick</name>
    <dbReference type="NCBI Taxonomy" id="34615"/>
    <lineage>
        <taxon>Eukaryota</taxon>
        <taxon>Metazoa</taxon>
        <taxon>Ecdysozoa</taxon>
        <taxon>Arthropoda</taxon>
        <taxon>Chelicerata</taxon>
        <taxon>Arachnida</taxon>
        <taxon>Acari</taxon>
        <taxon>Parasitiformes</taxon>
        <taxon>Ixodida</taxon>
        <taxon>Ixodoidea</taxon>
        <taxon>Ixodidae</taxon>
        <taxon>Ixodinae</taxon>
        <taxon>Ixodes</taxon>
    </lineage>
</organism>
<dbReference type="Proteomes" id="UP000805193">
    <property type="component" value="Unassembled WGS sequence"/>
</dbReference>
<protein>
    <submittedName>
        <fullName evidence="1">Uncharacterized protein</fullName>
    </submittedName>
</protein>
<proteinExistence type="predicted"/>
<gene>
    <name evidence="1" type="ORF">HPB47_023254</name>
</gene>
<accession>A0AC60Q7F1</accession>
<evidence type="ECO:0000313" key="2">
    <source>
        <dbReference type="Proteomes" id="UP000805193"/>
    </source>
</evidence>
<dbReference type="EMBL" id="JABSTQ010009377">
    <property type="protein sequence ID" value="KAG0429826.1"/>
    <property type="molecule type" value="Genomic_DNA"/>
</dbReference>